<evidence type="ECO:0000256" key="1">
    <source>
        <dbReference type="ARBA" id="ARBA00022679"/>
    </source>
</evidence>
<evidence type="ECO:0000313" key="4">
    <source>
        <dbReference type="EMBL" id="OGZ79618.1"/>
    </source>
</evidence>
<dbReference type="PANTHER" id="PTHR46401">
    <property type="entry name" value="GLYCOSYLTRANSFERASE WBBK-RELATED"/>
    <property type="match status" value="1"/>
</dbReference>
<feature type="domain" description="Glycosyl transferase family 1" evidence="2">
    <location>
        <begin position="197"/>
        <end position="351"/>
    </location>
</feature>
<dbReference type="Pfam" id="PF00534">
    <property type="entry name" value="Glycos_transf_1"/>
    <property type="match status" value="1"/>
</dbReference>
<organism evidence="4 5">
    <name type="scientific">Candidatus Staskawiczbacteria bacterium RIFOXYB1_FULL_37_44</name>
    <dbReference type="NCBI Taxonomy" id="1802223"/>
    <lineage>
        <taxon>Bacteria</taxon>
        <taxon>Candidatus Staskawicziibacteriota</taxon>
    </lineage>
</organism>
<comment type="caution">
    <text evidence="4">The sequence shown here is derived from an EMBL/GenBank/DDBJ whole genome shotgun (WGS) entry which is preliminary data.</text>
</comment>
<protein>
    <recommendedName>
        <fullName evidence="6">Glycosyl transferase family 1 domain-containing protein</fullName>
    </recommendedName>
</protein>
<sequence length="386" mass="44740">MRVLIVHPKFYIYGGAELVIIKLANYLARKGIENAILTTSILPEIEKDLLDTKIIIRKEPDIPFVSPGFKVILAIWRGIYDNLNNFDLINIHNYPAELSFFPFRKKAVWLCNEPPGFVLRSKSELSLFLKLAKGVISKFDKFVVRHFIKNVIVADEFNARRFEGLYGLRPEIINYGIDYNFFSQADPEKVKKEYCLNNNFVILQVGILTPLKNQIESIKTVEKLKYKISNVKLILAGLADKEYKLKLEKYIQEKKLEEYVIFTGQLNGEKIRDLYHACDVLLHPIKTQGGWLSPFEALCAKKPIIVSSEMSASDIIKKEKIGVVTDDYEKIVMEIYKNKNEYLKMGERGREFVKNNLSWESFCQKNLNLFQKIFKPLIIGNENILR</sequence>
<dbReference type="EMBL" id="MHPJ01000001">
    <property type="protein sequence ID" value="OGZ79618.1"/>
    <property type="molecule type" value="Genomic_DNA"/>
</dbReference>
<evidence type="ECO:0000259" key="2">
    <source>
        <dbReference type="Pfam" id="PF00534"/>
    </source>
</evidence>
<dbReference type="Proteomes" id="UP000178650">
    <property type="component" value="Unassembled WGS sequence"/>
</dbReference>
<dbReference type="AlphaFoldDB" id="A0A1G2IZT2"/>
<reference evidence="4 5" key="1">
    <citation type="journal article" date="2016" name="Nat. Commun.">
        <title>Thousands of microbial genomes shed light on interconnected biogeochemical processes in an aquifer system.</title>
        <authorList>
            <person name="Anantharaman K."/>
            <person name="Brown C.T."/>
            <person name="Hug L.A."/>
            <person name="Sharon I."/>
            <person name="Castelle C.J."/>
            <person name="Probst A.J."/>
            <person name="Thomas B.C."/>
            <person name="Singh A."/>
            <person name="Wilkins M.J."/>
            <person name="Karaoz U."/>
            <person name="Brodie E.L."/>
            <person name="Williams K.H."/>
            <person name="Hubbard S.S."/>
            <person name="Banfield J.F."/>
        </authorList>
    </citation>
    <scope>NUCLEOTIDE SEQUENCE [LARGE SCALE GENOMIC DNA]</scope>
</reference>
<dbReference type="STRING" id="1802223.A2358_01480"/>
<accession>A0A1G2IZT2</accession>
<dbReference type="Gene3D" id="3.40.50.2000">
    <property type="entry name" value="Glycogen Phosphorylase B"/>
    <property type="match status" value="2"/>
</dbReference>
<dbReference type="SUPFAM" id="SSF53756">
    <property type="entry name" value="UDP-Glycosyltransferase/glycogen phosphorylase"/>
    <property type="match status" value="1"/>
</dbReference>
<dbReference type="InterPro" id="IPR001296">
    <property type="entry name" value="Glyco_trans_1"/>
</dbReference>
<dbReference type="GO" id="GO:0016757">
    <property type="term" value="F:glycosyltransferase activity"/>
    <property type="evidence" value="ECO:0007669"/>
    <property type="project" value="InterPro"/>
</dbReference>
<dbReference type="Pfam" id="PF13439">
    <property type="entry name" value="Glyco_transf_4"/>
    <property type="match status" value="1"/>
</dbReference>
<proteinExistence type="predicted"/>
<evidence type="ECO:0000259" key="3">
    <source>
        <dbReference type="Pfam" id="PF13439"/>
    </source>
</evidence>
<dbReference type="CDD" id="cd03801">
    <property type="entry name" value="GT4_PimA-like"/>
    <property type="match status" value="1"/>
</dbReference>
<gene>
    <name evidence="4" type="ORF">A2358_01480</name>
</gene>
<feature type="domain" description="Glycosyltransferase subfamily 4-like N-terminal" evidence="3">
    <location>
        <begin position="13"/>
        <end position="179"/>
    </location>
</feature>
<dbReference type="InterPro" id="IPR028098">
    <property type="entry name" value="Glyco_trans_4-like_N"/>
</dbReference>
<name>A0A1G2IZT2_9BACT</name>
<dbReference type="GO" id="GO:0009103">
    <property type="term" value="P:lipopolysaccharide biosynthetic process"/>
    <property type="evidence" value="ECO:0007669"/>
    <property type="project" value="TreeGrafter"/>
</dbReference>
<dbReference type="PANTHER" id="PTHR46401:SF2">
    <property type="entry name" value="GLYCOSYLTRANSFERASE WBBK-RELATED"/>
    <property type="match status" value="1"/>
</dbReference>
<evidence type="ECO:0000313" key="5">
    <source>
        <dbReference type="Proteomes" id="UP000178650"/>
    </source>
</evidence>
<keyword evidence="1" id="KW-0808">Transferase</keyword>
<evidence type="ECO:0008006" key="6">
    <source>
        <dbReference type="Google" id="ProtNLM"/>
    </source>
</evidence>